<evidence type="ECO:0000256" key="8">
    <source>
        <dbReference type="ARBA" id="ARBA00023010"/>
    </source>
</evidence>
<evidence type="ECO:0000256" key="9">
    <source>
        <dbReference type="ARBA" id="ARBA00023136"/>
    </source>
</evidence>
<accession>A0ABZ1CFR5</accession>
<organism evidence="12 13">
    <name type="scientific">Thiobacillus sedimenti</name>
    <dbReference type="NCBI Taxonomy" id="3110231"/>
    <lineage>
        <taxon>Bacteria</taxon>
        <taxon>Pseudomonadati</taxon>
        <taxon>Pseudomonadota</taxon>
        <taxon>Betaproteobacteria</taxon>
        <taxon>Nitrosomonadales</taxon>
        <taxon>Thiobacillaceae</taxon>
        <taxon>Thiobacillus</taxon>
    </lineage>
</organism>
<dbReference type="Proteomes" id="UP001334732">
    <property type="component" value="Chromosome"/>
</dbReference>
<dbReference type="InterPro" id="IPR003369">
    <property type="entry name" value="TatA/B/E"/>
</dbReference>
<keyword evidence="3 10" id="KW-1003">Cell membrane</keyword>
<dbReference type="InterPro" id="IPR018448">
    <property type="entry name" value="TatB"/>
</dbReference>
<evidence type="ECO:0000313" key="13">
    <source>
        <dbReference type="Proteomes" id="UP001334732"/>
    </source>
</evidence>
<proteinExistence type="inferred from homology"/>
<comment type="subunit">
    <text evidence="10">The Tat system comprises two distinct complexes: a TatABC complex, containing multiple copies of TatA, TatB and TatC subunits, and a separate TatA complex, containing only TatA subunits. Substrates initially bind to the TatABC complex, which probably triggers association of the separate TatA complex to form the active translocon.</text>
</comment>
<keyword evidence="6 10" id="KW-0653">Protein transport</keyword>
<dbReference type="Pfam" id="PF02416">
    <property type="entry name" value="TatA_B_E"/>
    <property type="match status" value="1"/>
</dbReference>
<evidence type="ECO:0000256" key="7">
    <source>
        <dbReference type="ARBA" id="ARBA00022989"/>
    </source>
</evidence>
<evidence type="ECO:0000256" key="6">
    <source>
        <dbReference type="ARBA" id="ARBA00022927"/>
    </source>
</evidence>
<reference evidence="12 13" key="1">
    <citation type="submission" date="2023-12" db="EMBL/GenBank/DDBJ databases">
        <title>Thiobacillus sedimentum sp. nov., a chemolithoautotrophic sulfur-oxidizing bacterium isolated from freshwater sediment.</title>
        <authorList>
            <person name="Luo J."/>
            <person name="Dai C."/>
        </authorList>
    </citation>
    <scope>NUCLEOTIDE SEQUENCE [LARGE SCALE GENOMIC DNA]</scope>
    <source>
        <strain evidence="12 13">SCUT-2</strain>
    </source>
</reference>
<dbReference type="Gene3D" id="1.20.5.3310">
    <property type="match status" value="1"/>
</dbReference>
<evidence type="ECO:0000256" key="2">
    <source>
        <dbReference type="ARBA" id="ARBA00022448"/>
    </source>
</evidence>
<evidence type="ECO:0000256" key="1">
    <source>
        <dbReference type="ARBA" id="ARBA00004167"/>
    </source>
</evidence>
<dbReference type="PANTHER" id="PTHR33162:SF1">
    <property type="entry name" value="SEC-INDEPENDENT PROTEIN TRANSLOCASE PROTEIN TATA, CHLOROPLASTIC"/>
    <property type="match status" value="1"/>
</dbReference>
<keyword evidence="9 10" id="KW-0472">Membrane</keyword>
<dbReference type="NCBIfam" id="TIGR01410">
    <property type="entry name" value="tatB"/>
    <property type="match status" value="1"/>
</dbReference>
<name>A0ABZ1CFR5_9PROT</name>
<comment type="similarity">
    <text evidence="10">Belongs to the TatB family.</text>
</comment>
<comment type="function">
    <text evidence="10">Part of the twin-arginine translocation (Tat) system that transports large folded proteins containing a characteristic twin-arginine motif in their signal peptide across membranes. Together with TatC, TatB is part of a receptor directly interacting with Tat signal peptides. TatB may form an oligomeric binding site that transiently accommodates folded Tat precursor proteins before their translocation.</text>
</comment>
<dbReference type="RefSeq" id="WP_324778691.1">
    <property type="nucleotide sequence ID" value="NZ_CP141769.1"/>
</dbReference>
<keyword evidence="13" id="KW-1185">Reference proteome</keyword>
<comment type="subcellular location">
    <subcellularLocation>
        <location evidence="10">Cell membrane</location>
        <topology evidence="10">Single-pass membrane protein</topology>
    </subcellularLocation>
    <subcellularLocation>
        <location evidence="1">Membrane</location>
        <topology evidence="1">Single-pass membrane protein</topology>
    </subcellularLocation>
</comment>
<protein>
    <recommendedName>
        <fullName evidence="10">Sec-independent protein translocase protein TatB</fullName>
    </recommendedName>
</protein>
<keyword evidence="8 10" id="KW-0811">Translocation</keyword>
<keyword evidence="5 10" id="KW-0812">Transmembrane</keyword>
<feature type="region of interest" description="Disordered" evidence="11">
    <location>
        <begin position="98"/>
        <end position="162"/>
    </location>
</feature>
<keyword evidence="4" id="KW-0997">Cell inner membrane</keyword>
<dbReference type="PANTHER" id="PTHR33162">
    <property type="entry name" value="SEC-INDEPENDENT PROTEIN TRANSLOCASE PROTEIN TATA, CHLOROPLASTIC"/>
    <property type="match status" value="1"/>
</dbReference>
<evidence type="ECO:0000313" key="12">
    <source>
        <dbReference type="EMBL" id="WRS38077.1"/>
    </source>
</evidence>
<keyword evidence="2 10" id="KW-0813">Transport</keyword>
<keyword evidence="7 10" id="KW-1133">Transmembrane helix</keyword>
<evidence type="ECO:0000256" key="10">
    <source>
        <dbReference type="HAMAP-Rule" id="MF_00237"/>
    </source>
</evidence>
<dbReference type="HAMAP" id="MF_00237">
    <property type="entry name" value="TatB"/>
    <property type="match status" value="1"/>
</dbReference>
<evidence type="ECO:0000256" key="11">
    <source>
        <dbReference type="SAM" id="MobiDB-lite"/>
    </source>
</evidence>
<evidence type="ECO:0000256" key="5">
    <source>
        <dbReference type="ARBA" id="ARBA00022692"/>
    </source>
</evidence>
<evidence type="ECO:0000256" key="4">
    <source>
        <dbReference type="ARBA" id="ARBA00022519"/>
    </source>
</evidence>
<sequence>MFDIGFSELVVIGVVALIVIGPERLPKVARTAGHLYGRLQRYVSTVKADISREVELDELRRAGQSFKESIESAASGVQQQATVVDDYLRDEFASVKAAVTEHASSETPGEAELPPGGGEPQIAAPPQTLQQCLPLDEPDQNAGRTPHGTGEVARSQATDKPA</sequence>
<gene>
    <name evidence="10 12" type="primary">tatB</name>
    <name evidence="12" type="ORF">VA613_08615</name>
</gene>
<dbReference type="PRINTS" id="PR01506">
    <property type="entry name" value="TATBPROTEIN"/>
</dbReference>
<evidence type="ECO:0000256" key="3">
    <source>
        <dbReference type="ARBA" id="ARBA00022475"/>
    </source>
</evidence>
<dbReference type="EMBL" id="CP141769">
    <property type="protein sequence ID" value="WRS38077.1"/>
    <property type="molecule type" value="Genomic_DNA"/>
</dbReference>